<evidence type="ECO:0000256" key="6">
    <source>
        <dbReference type="ARBA" id="ARBA00023315"/>
    </source>
</evidence>
<dbReference type="EMBL" id="AVOT02029881">
    <property type="protein sequence ID" value="MBW0522874.1"/>
    <property type="molecule type" value="Genomic_DNA"/>
</dbReference>
<keyword evidence="5 7" id="KW-0472">Membrane</keyword>
<evidence type="ECO:0000256" key="1">
    <source>
        <dbReference type="ARBA" id="ARBA00022679"/>
    </source>
</evidence>
<evidence type="ECO:0000256" key="4">
    <source>
        <dbReference type="ARBA" id="ARBA00023098"/>
    </source>
</evidence>
<feature type="transmembrane region" description="Helical" evidence="7">
    <location>
        <begin position="146"/>
        <end position="167"/>
    </location>
</feature>
<keyword evidence="6" id="KW-0012">Acyltransferase</keyword>
<evidence type="ECO:0000256" key="3">
    <source>
        <dbReference type="ARBA" id="ARBA00022989"/>
    </source>
</evidence>
<keyword evidence="2 7" id="KW-0812">Transmembrane</keyword>
<evidence type="ECO:0008006" key="10">
    <source>
        <dbReference type="Google" id="ProtNLM"/>
    </source>
</evidence>
<accession>A0A9Q3EKN5</accession>
<gene>
    <name evidence="8" type="ORF">O181_062589</name>
</gene>
<comment type="caution">
    <text evidence="8">The sequence shown here is derived from an EMBL/GenBank/DDBJ whole genome shotgun (WGS) entry which is preliminary data.</text>
</comment>
<evidence type="ECO:0000256" key="2">
    <source>
        <dbReference type="ARBA" id="ARBA00022692"/>
    </source>
</evidence>
<evidence type="ECO:0000313" key="8">
    <source>
        <dbReference type="EMBL" id="MBW0522874.1"/>
    </source>
</evidence>
<organism evidence="8 9">
    <name type="scientific">Austropuccinia psidii MF-1</name>
    <dbReference type="NCBI Taxonomy" id="1389203"/>
    <lineage>
        <taxon>Eukaryota</taxon>
        <taxon>Fungi</taxon>
        <taxon>Dikarya</taxon>
        <taxon>Basidiomycota</taxon>
        <taxon>Pucciniomycotina</taxon>
        <taxon>Pucciniomycetes</taxon>
        <taxon>Pucciniales</taxon>
        <taxon>Sphaerophragmiaceae</taxon>
        <taxon>Austropuccinia</taxon>
    </lineage>
</organism>
<dbReference type="OrthoDB" id="272512at2759"/>
<dbReference type="GO" id="GO:0006629">
    <property type="term" value="P:lipid metabolic process"/>
    <property type="evidence" value="ECO:0007669"/>
    <property type="project" value="UniProtKB-KW"/>
</dbReference>
<dbReference type="PANTHER" id="PTHR23063:SF60">
    <property type="entry name" value="LYSOPHOSPHATIDIC ACID:OLEOYL-COA ACYLTRANSFERASE 1"/>
    <property type="match status" value="1"/>
</dbReference>
<keyword evidence="1" id="KW-0808">Transferase</keyword>
<dbReference type="Proteomes" id="UP000765509">
    <property type="component" value="Unassembled WGS sequence"/>
</dbReference>
<evidence type="ECO:0000256" key="5">
    <source>
        <dbReference type="ARBA" id="ARBA00023136"/>
    </source>
</evidence>
<proteinExistence type="predicted"/>
<dbReference type="AlphaFoldDB" id="A0A9Q3EKN5"/>
<name>A0A9Q3EKN5_9BASI</name>
<keyword evidence="4" id="KW-0443">Lipid metabolism</keyword>
<evidence type="ECO:0000256" key="7">
    <source>
        <dbReference type="SAM" id="Phobius"/>
    </source>
</evidence>
<evidence type="ECO:0000313" key="9">
    <source>
        <dbReference type="Proteomes" id="UP000765509"/>
    </source>
</evidence>
<reference evidence="8" key="1">
    <citation type="submission" date="2021-03" db="EMBL/GenBank/DDBJ databases">
        <title>Draft genome sequence of rust myrtle Austropuccinia psidii MF-1, a brazilian biotype.</title>
        <authorList>
            <person name="Quecine M.C."/>
            <person name="Pachon D.M.R."/>
            <person name="Bonatelli M.L."/>
            <person name="Correr F.H."/>
            <person name="Franceschini L.M."/>
            <person name="Leite T.F."/>
            <person name="Margarido G.R.A."/>
            <person name="Almeida C.A."/>
            <person name="Ferrarezi J.A."/>
            <person name="Labate C.A."/>
        </authorList>
    </citation>
    <scope>NUCLEOTIDE SEQUENCE</scope>
    <source>
        <strain evidence="8">MF-1</strain>
    </source>
</reference>
<keyword evidence="3 7" id="KW-1133">Transmembrane helix</keyword>
<sequence>MAPRHLVMIVRCFSKEICAWMSNCLTKRRKSPRSFGQRHLRRTAVSSPSDLPSWFRDRDGDISSILPPLPCVFRTGDLFSTWRDPSTGLAPFVYPLPPLSNIQVPTFAVLPLVPLATCRTLLLLILGCLFFAVEKLFAVLCLLSPSFVLTLSSWCTTVFARCALYLLGFSRLPSERPFTSRTASQKLVRAQIAPGDVIVSNWSSYVDVIYLAYLYNPIFIVPVPPSTRNSTNSQSVVTGFTRKSPLELITSSGHPPYHDSFNIDSLAGWIAKSKRLVRLLVVLPEGTTSNNRAILKFPQLTPASIGKYDGKVKMYCLALKHEVPTPLKNSITNPIPTWPWNLPSILKANLVPILLPFWSPRTLTIRYPRFNALEIDAIDHKCFDRCSELIGSVGKLKQTNNVGWLDKAEFLKYFQSRH</sequence>
<dbReference type="PANTHER" id="PTHR23063">
    <property type="entry name" value="PHOSPHOLIPID ACYLTRANSFERASE"/>
    <property type="match status" value="1"/>
</dbReference>
<keyword evidence="9" id="KW-1185">Reference proteome</keyword>
<protein>
    <recommendedName>
        <fullName evidence="10">Phospholipid/glycerol acyltransferase domain-containing protein</fullName>
    </recommendedName>
</protein>
<dbReference type="GO" id="GO:0016746">
    <property type="term" value="F:acyltransferase activity"/>
    <property type="evidence" value="ECO:0007669"/>
    <property type="project" value="UniProtKB-KW"/>
</dbReference>